<feature type="region of interest" description="Disordered" evidence="1">
    <location>
        <begin position="29"/>
        <end position="82"/>
    </location>
</feature>
<organism evidence="2 4">
    <name type="scientific">Marasmiellus scandens</name>
    <dbReference type="NCBI Taxonomy" id="2682957"/>
    <lineage>
        <taxon>Eukaryota</taxon>
        <taxon>Fungi</taxon>
        <taxon>Dikarya</taxon>
        <taxon>Basidiomycota</taxon>
        <taxon>Agaricomycotina</taxon>
        <taxon>Agaricomycetes</taxon>
        <taxon>Agaricomycetidae</taxon>
        <taxon>Agaricales</taxon>
        <taxon>Marasmiineae</taxon>
        <taxon>Omphalotaceae</taxon>
        <taxon>Marasmiellus</taxon>
    </lineage>
</organism>
<reference evidence="2 4" key="1">
    <citation type="submission" date="2024-01" db="EMBL/GenBank/DDBJ databases">
        <title>A draft genome for the cacao thread blight pathogen Marasmiellus scandens.</title>
        <authorList>
            <person name="Baruah I.K."/>
            <person name="Leung J."/>
            <person name="Bukari Y."/>
            <person name="Amoako-Attah I."/>
            <person name="Meinhardt L.W."/>
            <person name="Bailey B.A."/>
            <person name="Cohen S.P."/>
        </authorList>
    </citation>
    <scope>NUCLEOTIDE SEQUENCE [LARGE SCALE GENOMIC DNA]</scope>
    <source>
        <strain evidence="2 4">GH-19</strain>
    </source>
</reference>
<protein>
    <submittedName>
        <fullName evidence="2">Uncharacterized protein</fullName>
    </submittedName>
</protein>
<gene>
    <name evidence="3" type="ORF">VKT23_019164</name>
    <name evidence="2" type="ORF">VKT23_020683</name>
</gene>
<evidence type="ECO:0000256" key="1">
    <source>
        <dbReference type="SAM" id="MobiDB-lite"/>
    </source>
</evidence>
<name>A0ABR1IIS8_9AGAR</name>
<evidence type="ECO:0000313" key="2">
    <source>
        <dbReference type="EMBL" id="KAK7433606.1"/>
    </source>
</evidence>
<dbReference type="Proteomes" id="UP001498398">
    <property type="component" value="Unassembled WGS sequence"/>
</dbReference>
<dbReference type="EMBL" id="JBANRG010000094">
    <property type="protein sequence ID" value="KAK7436451.1"/>
    <property type="molecule type" value="Genomic_DNA"/>
</dbReference>
<evidence type="ECO:0000313" key="4">
    <source>
        <dbReference type="Proteomes" id="UP001498398"/>
    </source>
</evidence>
<proteinExistence type="predicted"/>
<accession>A0ABR1IIS8</accession>
<feature type="compositionally biased region" description="Basic and acidic residues" evidence="1">
    <location>
        <begin position="40"/>
        <end position="53"/>
    </location>
</feature>
<keyword evidence="4" id="KW-1185">Reference proteome</keyword>
<sequence length="189" mass="20846">MYVCDPPEVAYEYPPLEYAHASTISPVAEVSDDLPTSGDQDLRPSKRFKDQKSHSNAPSHADRSGLHPHPADSATPPFTFPYSTVQTQQPFVFLGTSSQSNIKTTSVEDVVGIKEVDLADIDMYTTQGPPLSELPLSEICDVQQVDMQVHSSHSYLESPFTDQVAQEQNKDVDFEAAVLMSTVNNQDEE</sequence>
<comment type="caution">
    <text evidence="2">The sequence shown here is derived from an EMBL/GenBank/DDBJ whole genome shotgun (WGS) entry which is preliminary data.</text>
</comment>
<evidence type="ECO:0000313" key="3">
    <source>
        <dbReference type="EMBL" id="KAK7436451.1"/>
    </source>
</evidence>
<dbReference type="EMBL" id="JBANRG010000148">
    <property type="protein sequence ID" value="KAK7433606.1"/>
    <property type="molecule type" value="Genomic_DNA"/>
</dbReference>